<dbReference type="Gene3D" id="2.60.420.10">
    <property type="entry name" value="Maltose phosphorylase, domain 3"/>
    <property type="match status" value="1"/>
</dbReference>
<evidence type="ECO:0000256" key="1">
    <source>
        <dbReference type="ARBA" id="ARBA00006768"/>
    </source>
</evidence>
<dbReference type="EMBL" id="JAOQJX010000009">
    <property type="protein sequence ID" value="MCU6747457.1"/>
    <property type="molecule type" value="Genomic_DNA"/>
</dbReference>
<dbReference type="InterPro" id="IPR005196">
    <property type="entry name" value="Glyco_hydro_65_N"/>
</dbReference>
<keyword evidence="7" id="KW-0378">Hydrolase</keyword>
<dbReference type="PIRSF" id="PIRSF036289">
    <property type="entry name" value="Glycosyl_hydrolase_malt_phosph"/>
    <property type="match status" value="1"/>
</dbReference>
<gene>
    <name evidence="7" type="ORF">OCV51_07285</name>
</gene>
<dbReference type="InterPro" id="IPR005195">
    <property type="entry name" value="Glyco_hydro_65_M"/>
</dbReference>
<dbReference type="InterPro" id="IPR005194">
    <property type="entry name" value="Glyco_hydro_65_C"/>
</dbReference>
<keyword evidence="8" id="KW-1185">Reference proteome</keyword>
<dbReference type="InterPro" id="IPR012341">
    <property type="entry name" value="6hp_glycosidase-like_sf"/>
</dbReference>
<accession>A0ABT2TB39</accession>
<dbReference type="InterPro" id="IPR008928">
    <property type="entry name" value="6-hairpin_glycosidase_sf"/>
</dbReference>
<evidence type="ECO:0000313" key="8">
    <source>
        <dbReference type="Proteomes" id="UP001652394"/>
    </source>
</evidence>
<dbReference type="RefSeq" id="WP_267304058.1">
    <property type="nucleotide sequence ID" value="NZ_JAOQJX010000009.1"/>
</dbReference>
<dbReference type="Pfam" id="PF03632">
    <property type="entry name" value="Glyco_hydro_65m"/>
    <property type="match status" value="1"/>
</dbReference>
<reference evidence="7 8" key="1">
    <citation type="journal article" date="2021" name="ISME Commun">
        <title>Automated analysis of genomic sequences facilitates high-throughput and comprehensive description of bacteria.</title>
        <authorList>
            <person name="Hitch T.C.A."/>
        </authorList>
    </citation>
    <scope>NUCLEOTIDE SEQUENCE [LARGE SCALE GENOMIC DNA]</scope>
    <source>
        <strain evidence="7 8">H2_18</strain>
    </source>
</reference>
<dbReference type="InterPro" id="IPR011013">
    <property type="entry name" value="Gal_mutarotase_sf_dom"/>
</dbReference>
<dbReference type="Gene3D" id="2.70.98.40">
    <property type="entry name" value="Glycoside hydrolase, family 65, N-terminal domain"/>
    <property type="match status" value="1"/>
</dbReference>
<evidence type="ECO:0000256" key="2">
    <source>
        <dbReference type="ARBA" id="ARBA00022676"/>
    </source>
</evidence>
<dbReference type="Pfam" id="PF03636">
    <property type="entry name" value="Glyco_hydro_65N"/>
    <property type="match status" value="1"/>
</dbReference>
<evidence type="ECO:0000313" key="7">
    <source>
        <dbReference type="EMBL" id="MCU6747457.1"/>
    </source>
</evidence>
<feature type="domain" description="Glycoside hydrolase family 65 N-terminal" evidence="6">
    <location>
        <begin position="11"/>
        <end position="266"/>
    </location>
</feature>
<sequence length="764" mass="88067">MEKRYCVRDSRIDEKTISLQETLFHNANGYIGVRGTLEEGCPEEFDTMRGMYINGIYDIAPMKQAEKLCNLIEEKETMLNVADTQTILSNFSGQRFSMFTGKVNAYERVLDMEAGTTTRNVKWEMPDKRIVDISITRMTSFAEKSLFTIDYQIHSEDFAGEVCIESLQKGLVKNYCNPHDPRLAGESHMHLKKKDGWMEGTKSYLVSETISSELTIVSGVAHEVYVNEKKMDEILPEYIEEAHEMRVKFCIPMCPGDTIRIVKYTVFQDSIRRTDCREAVRACMDEVCRGGIADYYEKQKQYLKTFWENSELEIRGDKELNLSVCFNMYQLLQSAGTDGCSSIAAKGMSGEGYEGHYFWDTEMFMIPYFVLTNPGIARALLEYRYKTLPQAEENAVLLGHKKGALYPWRTIAGKECSGYYPSGTAQYHINGDIAYAVVLYYKATGDWQFIKEKGLEMLLQTARLWMDVGNFYEGRFHIHCVTGPDEYTCMVNDNYYTNAAAKHNIEQFLKLAKRLEKEEDWNAFCSIHKLTETELKEMKQAAERMYLPYDEKLKINPQDDSFLRKPIWNLQKTPQEKFPLLLHYHPLHLYRYQVCKQADTVLAHFLFPEYQSKETIENSFLYYEKITTHDSSLSTCVFSIVASVLGMREKAVRYLGDSAKMDLLDTHKNTKDGIHAANMGGCYMAIIYGFAGVSITENELILNPYVPETWEGYTFRISYRQSLLRVNVEKEKCTIEVLKGAPVQLEIYGEKKKAVPGKPLRIEK</sequence>
<dbReference type="PANTHER" id="PTHR11051:SF8">
    <property type="entry name" value="PROTEIN-GLUCOSYLGALACTOSYLHYDROXYLYSINE GLUCOSIDASE"/>
    <property type="match status" value="1"/>
</dbReference>
<name>A0ABT2TB39_9FIRM</name>
<comment type="similarity">
    <text evidence="1">Belongs to the glycosyl hydrolase 65 family.</text>
</comment>
<dbReference type="SUPFAM" id="SSF74650">
    <property type="entry name" value="Galactose mutarotase-like"/>
    <property type="match status" value="1"/>
</dbReference>
<protein>
    <submittedName>
        <fullName evidence="7">Family 65 glycosyl hydrolase</fullName>
    </submittedName>
</protein>
<dbReference type="Gene3D" id="1.50.10.10">
    <property type="match status" value="1"/>
</dbReference>
<evidence type="ECO:0000259" key="6">
    <source>
        <dbReference type="Pfam" id="PF03636"/>
    </source>
</evidence>
<evidence type="ECO:0000259" key="5">
    <source>
        <dbReference type="Pfam" id="PF03633"/>
    </source>
</evidence>
<proteinExistence type="inferred from homology"/>
<dbReference type="Pfam" id="PF03633">
    <property type="entry name" value="Glyco_hydro_65C"/>
    <property type="match status" value="1"/>
</dbReference>
<feature type="domain" description="Glycoside hydrolase family 65 central catalytic" evidence="4">
    <location>
        <begin position="326"/>
        <end position="683"/>
    </location>
</feature>
<dbReference type="InterPro" id="IPR017045">
    <property type="entry name" value="Malt_Pase/Glycosyl_Hdrlase"/>
</dbReference>
<evidence type="ECO:0000259" key="4">
    <source>
        <dbReference type="Pfam" id="PF03632"/>
    </source>
</evidence>
<dbReference type="PANTHER" id="PTHR11051">
    <property type="entry name" value="GLYCOSYL HYDROLASE-RELATED"/>
    <property type="match status" value="1"/>
</dbReference>
<keyword evidence="3" id="KW-0808">Transferase</keyword>
<keyword evidence="2" id="KW-0328">Glycosyltransferase</keyword>
<dbReference type="InterPro" id="IPR037018">
    <property type="entry name" value="GH65_N"/>
</dbReference>
<dbReference type="GO" id="GO:0016787">
    <property type="term" value="F:hydrolase activity"/>
    <property type="evidence" value="ECO:0007669"/>
    <property type="project" value="UniProtKB-KW"/>
</dbReference>
<dbReference type="Proteomes" id="UP001652394">
    <property type="component" value="Unassembled WGS sequence"/>
</dbReference>
<dbReference type="SUPFAM" id="SSF48208">
    <property type="entry name" value="Six-hairpin glycosidases"/>
    <property type="match status" value="1"/>
</dbReference>
<organism evidence="7 8">
    <name type="scientific">Faecalicatena acetigenes</name>
    <dbReference type="NCBI Taxonomy" id="2981790"/>
    <lineage>
        <taxon>Bacteria</taxon>
        <taxon>Bacillati</taxon>
        <taxon>Bacillota</taxon>
        <taxon>Clostridia</taxon>
        <taxon>Lachnospirales</taxon>
        <taxon>Lachnospiraceae</taxon>
        <taxon>Faecalicatena</taxon>
    </lineage>
</organism>
<feature type="domain" description="Glycoside hydrolase family 65 C-terminal" evidence="5">
    <location>
        <begin position="696"/>
        <end position="751"/>
    </location>
</feature>
<evidence type="ECO:0000256" key="3">
    <source>
        <dbReference type="ARBA" id="ARBA00022679"/>
    </source>
</evidence>
<comment type="caution">
    <text evidence="7">The sequence shown here is derived from an EMBL/GenBank/DDBJ whole genome shotgun (WGS) entry which is preliminary data.</text>
</comment>